<gene>
    <name evidence="1" type="primary">RGD1559861_predicted</name>
    <name evidence="1" type="ORF">rCG_34988</name>
</gene>
<dbReference type="AlphaFoldDB" id="A6HG58"/>
<organism evidence="1 2">
    <name type="scientific">Rattus norvegicus</name>
    <name type="common">Rat</name>
    <dbReference type="NCBI Taxonomy" id="10116"/>
    <lineage>
        <taxon>Eukaryota</taxon>
        <taxon>Metazoa</taxon>
        <taxon>Chordata</taxon>
        <taxon>Craniata</taxon>
        <taxon>Vertebrata</taxon>
        <taxon>Euteleostomi</taxon>
        <taxon>Mammalia</taxon>
        <taxon>Eutheria</taxon>
        <taxon>Euarchontoglires</taxon>
        <taxon>Glires</taxon>
        <taxon>Rodentia</taxon>
        <taxon>Myomorpha</taxon>
        <taxon>Muroidea</taxon>
        <taxon>Muridae</taxon>
        <taxon>Murinae</taxon>
        <taxon>Rattus</taxon>
    </lineage>
</organism>
<reference evidence="1 2" key="1">
    <citation type="submission" date="2005-07" db="EMBL/GenBank/DDBJ databases">
        <authorList>
            <person name="Mural R.J."/>
            <person name="Li P.W."/>
            <person name="Adams M.D."/>
            <person name="Amanatides P.G."/>
            <person name="Baden-Tillson H."/>
            <person name="Barnstead M."/>
            <person name="Chin S.H."/>
            <person name="Dew I."/>
            <person name="Evans C.A."/>
            <person name="Ferriera S."/>
            <person name="Flanigan M."/>
            <person name="Fosler C."/>
            <person name="Glodek A."/>
            <person name="Gu Z."/>
            <person name="Holt R.A."/>
            <person name="Jennings D."/>
            <person name="Kraft C.L."/>
            <person name="Lu F."/>
            <person name="Nguyen T."/>
            <person name="Nusskern D.R."/>
            <person name="Pfannkoch C.M."/>
            <person name="Sitter C."/>
            <person name="Sutton G.G."/>
            <person name="Venter J.C."/>
            <person name="Wang Z."/>
            <person name="Woodage T."/>
            <person name="Zheng X.H."/>
            <person name="Zhong F."/>
        </authorList>
    </citation>
    <scope>NUCLEOTIDE SEQUENCE [LARGE SCALE GENOMIC DNA]</scope>
    <source>
        <strain>BN</strain>
        <strain evidence="2">Sprague-Dawley</strain>
    </source>
</reference>
<dbReference type="EMBL" id="CH473948">
    <property type="protein sequence ID" value="EDM05014.1"/>
    <property type="molecule type" value="Genomic_DNA"/>
</dbReference>
<proteinExistence type="predicted"/>
<name>A6HG58_RAT</name>
<dbReference type="Proteomes" id="UP000234681">
    <property type="component" value="Chromosome 10"/>
</dbReference>
<accession>A6HG58</accession>
<feature type="non-terminal residue" evidence="1">
    <location>
        <position position="60"/>
    </location>
</feature>
<sequence>MESGATRVPKVSVACRPKSRSLEASEMTLHLMTSEYSAVTADAVSLPALPLTIKASSWSW</sequence>
<evidence type="ECO:0000313" key="2">
    <source>
        <dbReference type="Proteomes" id="UP000234681"/>
    </source>
</evidence>
<protein>
    <submittedName>
        <fullName evidence="1">Similar to novel protein (Predicted), isoform CRA_b</fullName>
    </submittedName>
</protein>
<evidence type="ECO:0000313" key="1">
    <source>
        <dbReference type="EMBL" id="EDM05014.1"/>
    </source>
</evidence>